<dbReference type="Pfam" id="PF01527">
    <property type="entry name" value="HTH_Tnp_1"/>
    <property type="match status" value="1"/>
</dbReference>
<proteinExistence type="predicted"/>
<reference evidence="1 2" key="1">
    <citation type="submission" date="2017-07" db="EMBL/GenBank/DDBJ databases">
        <title>Phylogenetic study on the rhizospheric bacterium Ochrobactrum sp. A44.</title>
        <authorList>
            <person name="Krzyzanowska D.M."/>
            <person name="Ossowicki A."/>
            <person name="Rajewska M."/>
            <person name="Maciag T."/>
            <person name="Kaczynski Z."/>
            <person name="Czerwicka M."/>
            <person name="Jafra S."/>
        </authorList>
    </citation>
    <scope>NUCLEOTIDE SEQUENCE [LARGE SCALE GENOMIC DNA]</scope>
    <source>
        <strain evidence="1 2">DSM 7216</strain>
    </source>
</reference>
<dbReference type="RefSeq" id="WP_374846922.1">
    <property type="nucleotide sequence ID" value="NZ_JBHEEK010000003.1"/>
</dbReference>
<comment type="caution">
    <text evidence="1">The sequence shown here is derived from an EMBL/GenBank/DDBJ whole genome shotgun (WGS) entry which is preliminary data.</text>
</comment>
<organism evidence="1 2">
    <name type="scientific">Brucella thiophenivorans</name>
    <dbReference type="NCBI Taxonomy" id="571255"/>
    <lineage>
        <taxon>Bacteria</taxon>
        <taxon>Pseudomonadati</taxon>
        <taxon>Pseudomonadota</taxon>
        <taxon>Alphaproteobacteria</taxon>
        <taxon>Hyphomicrobiales</taxon>
        <taxon>Brucellaceae</taxon>
        <taxon>Brucella/Ochrobactrum group</taxon>
        <taxon>Brucella</taxon>
    </lineage>
</organism>
<gene>
    <name evidence="1" type="ORF">CEV31_3088</name>
</gene>
<dbReference type="EMBL" id="NNRJ01000051">
    <property type="protein sequence ID" value="OYR15065.1"/>
    <property type="molecule type" value="Genomic_DNA"/>
</dbReference>
<sequence length="68" mass="7372">MAMDLSGIMTSRGPGRGIVAGPGLKACIVAESFQPGARLVDVARRYDLATHHLSDWRKRRVKVPIGVE</sequence>
<protein>
    <submittedName>
        <fullName evidence="1">Transposase family protein</fullName>
    </submittedName>
</protein>
<dbReference type="GO" id="GO:0003677">
    <property type="term" value="F:DNA binding"/>
    <property type="evidence" value="ECO:0007669"/>
    <property type="project" value="InterPro"/>
</dbReference>
<keyword evidence="2" id="KW-1185">Reference proteome</keyword>
<accession>A0A256FJN6</accession>
<name>A0A256FJN6_9HYPH</name>
<dbReference type="GO" id="GO:0004803">
    <property type="term" value="F:transposase activity"/>
    <property type="evidence" value="ECO:0007669"/>
    <property type="project" value="InterPro"/>
</dbReference>
<dbReference type="GO" id="GO:0006313">
    <property type="term" value="P:DNA transposition"/>
    <property type="evidence" value="ECO:0007669"/>
    <property type="project" value="InterPro"/>
</dbReference>
<evidence type="ECO:0000313" key="1">
    <source>
        <dbReference type="EMBL" id="OYR15065.1"/>
    </source>
</evidence>
<dbReference type="Proteomes" id="UP000215590">
    <property type="component" value="Unassembled WGS sequence"/>
</dbReference>
<dbReference type="InterPro" id="IPR002514">
    <property type="entry name" value="Transposase_8"/>
</dbReference>
<evidence type="ECO:0000313" key="2">
    <source>
        <dbReference type="Proteomes" id="UP000215590"/>
    </source>
</evidence>
<dbReference type="AlphaFoldDB" id="A0A256FJN6"/>